<dbReference type="Pfam" id="PF13439">
    <property type="entry name" value="Glyco_transf_4"/>
    <property type="match status" value="1"/>
</dbReference>
<dbReference type="STRING" id="1619122.UX73_C0026G0009"/>
<name>A0A0G1QY39_UNCKA</name>
<proteinExistence type="predicted"/>
<evidence type="ECO:0000313" key="3">
    <source>
        <dbReference type="EMBL" id="KKU49886.1"/>
    </source>
</evidence>
<accession>A0A0G1QY39</accession>
<protein>
    <recommendedName>
        <fullName evidence="5">Glycosyl transferase group 1</fullName>
    </recommendedName>
</protein>
<dbReference type="Proteomes" id="UP000034873">
    <property type="component" value="Unassembled WGS sequence"/>
</dbReference>
<dbReference type="InterPro" id="IPR028098">
    <property type="entry name" value="Glyco_trans_4-like_N"/>
</dbReference>
<feature type="domain" description="Glycosyltransferase subfamily 4-like N-terminal" evidence="2">
    <location>
        <begin position="17"/>
        <end position="188"/>
    </location>
</feature>
<evidence type="ECO:0000259" key="2">
    <source>
        <dbReference type="Pfam" id="PF13439"/>
    </source>
</evidence>
<feature type="domain" description="Glycosyl transferase family 1" evidence="1">
    <location>
        <begin position="194"/>
        <end position="330"/>
    </location>
</feature>
<dbReference type="GO" id="GO:0016757">
    <property type="term" value="F:glycosyltransferase activity"/>
    <property type="evidence" value="ECO:0007669"/>
    <property type="project" value="InterPro"/>
</dbReference>
<evidence type="ECO:0000259" key="1">
    <source>
        <dbReference type="Pfam" id="PF00534"/>
    </source>
</evidence>
<dbReference type="Gene3D" id="3.40.50.2000">
    <property type="entry name" value="Glycogen Phosphorylase B"/>
    <property type="match status" value="2"/>
</dbReference>
<dbReference type="AlphaFoldDB" id="A0A0G1QY39"/>
<dbReference type="InterPro" id="IPR050194">
    <property type="entry name" value="Glycosyltransferase_grp1"/>
</dbReference>
<organism evidence="3 4">
    <name type="scientific">candidate division WWE3 bacterium GW2011_GWC1_47_10</name>
    <dbReference type="NCBI Taxonomy" id="1619122"/>
    <lineage>
        <taxon>Bacteria</taxon>
        <taxon>Katanobacteria</taxon>
    </lineage>
</organism>
<gene>
    <name evidence="3" type="ORF">UX73_C0026G0009</name>
</gene>
<dbReference type="SUPFAM" id="SSF53756">
    <property type="entry name" value="UDP-Glycosyltransferase/glycogen phosphorylase"/>
    <property type="match status" value="1"/>
</dbReference>
<evidence type="ECO:0008006" key="5">
    <source>
        <dbReference type="Google" id="ProtNLM"/>
    </source>
</evidence>
<dbReference type="EMBL" id="LCNH01000026">
    <property type="protein sequence ID" value="KKU49886.1"/>
    <property type="molecule type" value="Genomic_DNA"/>
</dbReference>
<dbReference type="PANTHER" id="PTHR45947">
    <property type="entry name" value="SULFOQUINOVOSYL TRANSFERASE SQD2"/>
    <property type="match status" value="1"/>
</dbReference>
<comment type="caution">
    <text evidence="3">The sequence shown here is derived from an EMBL/GenBank/DDBJ whole genome shotgun (WGS) entry which is preliminary data.</text>
</comment>
<sequence>MKSPKVAIVHDYLVARGGAEKVVEAISEIFPQAPVYTGIYKSHAFTPTITSKQVITHGQPANFILNALPKHLTFLMPALFENFDLHEYDIVISSSSSYAKGVLTKPGQLHISYMHTPPRFLYKYSVESTQRDKWYYKPAVSYVDNYLRIWDYLAAQRPDFIVTNSENVRERIRKFYRRDARVIYPPIDKVDPKQEQKDNLSNPYYLAVGRLSQYKNFDLLINAFNLTGLSLVIVGNGKEFSRLKRLAKSNVKIMQGITDNHKHTLWENSLGFIFPVVDEDFGIVVIESLLHGKPVLAHKSGGPLEIIDEGVSGLFFEDVSLEGFISKLKEFDQMIGEKKFDSGHIKKSAERFTNRDFKKEFEKFVFEKWEQHARASGNNYN</sequence>
<reference evidence="3 4" key="1">
    <citation type="journal article" date="2015" name="Nature">
        <title>rRNA introns, odd ribosomes, and small enigmatic genomes across a large radiation of phyla.</title>
        <authorList>
            <person name="Brown C.T."/>
            <person name="Hug L.A."/>
            <person name="Thomas B.C."/>
            <person name="Sharon I."/>
            <person name="Castelle C.J."/>
            <person name="Singh A."/>
            <person name="Wilkins M.J."/>
            <person name="Williams K.H."/>
            <person name="Banfield J.F."/>
        </authorList>
    </citation>
    <scope>NUCLEOTIDE SEQUENCE [LARGE SCALE GENOMIC DNA]</scope>
</reference>
<dbReference type="PANTHER" id="PTHR45947:SF3">
    <property type="entry name" value="SULFOQUINOVOSYL TRANSFERASE SQD2"/>
    <property type="match status" value="1"/>
</dbReference>
<evidence type="ECO:0000313" key="4">
    <source>
        <dbReference type="Proteomes" id="UP000034873"/>
    </source>
</evidence>
<dbReference type="Pfam" id="PF00534">
    <property type="entry name" value="Glycos_transf_1"/>
    <property type="match status" value="1"/>
</dbReference>
<dbReference type="InterPro" id="IPR001296">
    <property type="entry name" value="Glyco_trans_1"/>
</dbReference>